<reference evidence="2" key="5">
    <citation type="journal article" date="2021" name="G3 (Bethesda)">
        <title>Aegilops tauschii genome assembly Aet v5.0 features greater sequence contiguity and improved annotation.</title>
        <authorList>
            <person name="Wang L."/>
            <person name="Zhu T."/>
            <person name="Rodriguez J.C."/>
            <person name="Deal K.R."/>
            <person name="Dubcovsky J."/>
            <person name="McGuire P.E."/>
            <person name="Lux T."/>
            <person name="Spannagl M."/>
            <person name="Mayer K.F.X."/>
            <person name="Baldrich P."/>
            <person name="Meyers B.C."/>
            <person name="Huo N."/>
            <person name="Gu Y.Q."/>
            <person name="Zhou H."/>
            <person name="Devos K.M."/>
            <person name="Bennetzen J.L."/>
            <person name="Unver T."/>
            <person name="Budak H."/>
            <person name="Gulick P.J."/>
            <person name="Galiba G."/>
            <person name="Kalapos B."/>
            <person name="Nelson D.R."/>
            <person name="Li P."/>
            <person name="You F.M."/>
            <person name="Luo M.C."/>
            <person name="Dvorak J."/>
        </authorList>
    </citation>
    <scope>NUCLEOTIDE SEQUENCE [LARGE SCALE GENOMIC DNA]</scope>
    <source>
        <strain evidence="2">cv. AL8/78</strain>
    </source>
</reference>
<dbReference type="SUPFAM" id="SSF81383">
    <property type="entry name" value="F-box domain"/>
    <property type="match status" value="1"/>
</dbReference>
<dbReference type="NCBIfam" id="TIGR01640">
    <property type="entry name" value="F_box_assoc_1"/>
    <property type="match status" value="1"/>
</dbReference>
<dbReference type="STRING" id="200361.A0A452XQ89"/>
<protein>
    <recommendedName>
        <fullName evidence="1">F-box associated beta-propeller type 3 domain-containing protein</fullName>
    </recommendedName>
</protein>
<dbReference type="Gramene" id="AET1Gv20108900.3">
    <property type="protein sequence ID" value="AET1Gv20108900.3"/>
    <property type="gene ID" value="AET1Gv20108900"/>
</dbReference>
<dbReference type="InterPro" id="IPR013187">
    <property type="entry name" value="F-box-assoc_dom_typ3"/>
</dbReference>
<feature type="domain" description="F-box associated beta-propeller type 3" evidence="1">
    <location>
        <begin position="129"/>
        <end position="326"/>
    </location>
</feature>
<proteinExistence type="predicted"/>
<dbReference type="InterPro" id="IPR017451">
    <property type="entry name" value="F-box-assoc_interact_dom"/>
</dbReference>
<dbReference type="InterPro" id="IPR011044">
    <property type="entry name" value="Quino_amine_DH_bsu"/>
</dbReference>
<evidence type="ECO:0000313" key="3">
    <source>
        <dbReference type="Proteomes" id="UP000015105"/>
    </source>
</evidence>
<sequence length="383" mass="42415">LPLPAGPATMADAAGATPLLPGLPDEIAIWEILVRLPPKSLLRSRAISPAWRRATSTRGFLLSHHARQPALPLQYTHSNVADGGESLDVVPFNHRAGVAAADRFQCVARLKTAPVLTSSCVRAPRFYLEASCDGLLVLSIEFDDICICNPATRQYAALQQVRGFRPVELYPHPSTGDYQLLLYQDEDQGAIYIFTVGSGQPPRHIGCPDPNELEDCPGLLFHGSLYWYIGNRIMVFDTTAESFRQIRAPVASDHARLFEMGDMLGVSSLNDEETAIDIWVMRDYQGEVWDFKRRIDLPAAEIRHQCQCSLSEEDVMVVPGDGELVVLVGCNGWLFQVDVNGKLIASFQPRGLNYTLHVLKQTLVQHTFFLALEGYVVNASPFI</sequence>
<keyword evidence="3" id="KW-1185">Reference proteome</keyword>
<organism evidence="2 3">
    <name type="scientific">Aegilops tauschii subsp. strangulata</name>
    <name type="common">Goatgrass</name>
    <dbReference type="NCBI Taxonomy" id="200361"/>
    <lineage>
        <taxon>Eukaryota</taxon>
        <taxon>Viridiplantae</taxon>
        <taxon>Streptophyta</taxon>
        <taxon>Embryophyta</taxon>
        <taxon>Tracheophyta</taxon>
        <taxon>Spermatophyta</taxon>
        <taxon>Magnoliopsida</taxon>
        <taxon>Liliopsida</taxon>
        <taxon>Poales</taxon>
        <taxon>Poaceae</taxon>
        <taxon>BOP clade</taxon>
        <taxon>Pooideae</taxon>
        <taxon>Triticodae</taxon>
        <taxon>Triticeae</taxon>
        <taxon>Triticinae</taxon>
        <taxon>Aegilops</taxon>
    </lineage>
</organism>
<reference evidence="2" key="3">
    <citation type="journal article" date="2017" name="Nature">
        <title>Genome sequence of the progenitor of the wheat D genome Aegilops tauschii.</title>
        <authorList>
            <person name="Luo M.C."/>
            <person name="Gu Y.Q."/>
            <person name="Puiu D."/>
            <person name="Wang H."/>
            <person name="Twardziok S.O."/>
            <person name="Deal K.R."/>
            <person name="Huo N."/>
            <person name="Zhu T."/>
            <person name="Wang L."/>
            <person name="Wang Y."/>
            <person name="McGuire P.E."/>
            <person name="Liu S."/>
            <person name="Long H."/>
            <person name="Ramasamy R.K."/>
            <person name="Rodriguez J.C."/>
            <person name="Van S.L."/>
            <person name="Yuan L."/>
            <person name="Wang Z."/>
            <person name="Xia Z."/>
            <person name="Xiao L."/>
            <person name="Anderson O.D."/>
            <person name="Ouyang S."/>
            <person name="Liang Y."/>
            <person name="Zimin A.V."/>
            <person name="Pertea G."/>
            <person name="Qi P."/>
            <person name="Bennetzen J.L."/>
            <person name="Dai X."/>
            <person name="Dawson M.W."/>
            <person name="Muller H.G."/>
            <person name="Kugler K."/>
            <person name="Rivarola-Duarte L."/>
            <person name="Spannagl M."/>
            <person name="Mayer K.F.X."/>
            <person name="Lu F.H."/>
            <person name="Bevan M.W."/>
            <person name="Leroy P."/>
            <person name="Li P."/>
            <person name="You F.M."/>
            <person name="Sun Q."/>
            <person name="Liu Z."/>
            <person name="Lyons E."/>
            <person name="Wicker T."/>
            <person name="Salzberg S.L."/>
            <person name="Devos K.M."/>
            <person name="Dvorak J."/>
        </authorList>
    </citation>
    <scope>NUCLEOTIDE SEQUENCE [LARGE SCALE GENOMIC DNA]</scope>
    <source>
        <strain evidence="2">cv. AL8/78</strain>
    </source>
</reference>
<reference evidence="2" key="4">
    <citation type="submission" date="2019-03" db="UniProtKB">
        <authorList>
            <consortium name="EnsemblPlants"/>
        </authorList>
    </citation>
    <scope>IDENTIFICATION</scope>
</reference>
<dbReference type="Proteomes" id="UP000015105">
    <property type="component" value="Chromosome 1D"/>
</dbReference>
<dbReference type="PANTHER" id="PTHR31672:SF2">
    <property type="entry name" value="F-BOX DOMAIN-CONTAINING PROTEIN"/>
    <property type="match status" value="1"/>
</dbReference>
<reference evidence="3" key="2">
    <citation type="journal article" date="2017" name="Nat. Plants">
        <title>The Aegilops tauschii genome reveals multiple impacts of transposons.</title>
        <authorList>
            <person name="Zhao G."/>
            <person name="Zou C."/>
            <person name="Li K."/>
            <person name="Wang K."/>
            <person name="Li T."/>
            <person name="Gao L."/>
            <person name="Zhang X."/>
            <person name="Wang H."/>
            <person name="Yang Z."/>
            <person name="Liu X."/>
            <person name="Jiang W."/>
            <person name="Mao L."/>
            <person name="Kong X."/>
            <person name="Jiao Y."/>
            <person name="Jia J."/>
        </authorList>
    </citation>
    <scope>NUCLEOTIDE SEQUENCE [LARGE SCALE GENOMIC DNA]</scope>
    <source>
        <strain evidence="3">cv. AL8/78</strain>
    </source>
</reference>
<accession>A0A452XQ89</accession>
<dbReference type="PANTHER" id="PTHR31672">
    <property type="entry name" value="BNACNNG10540D PROTEIN"/>
    <property type="match status" value="1"/>
</dbReference>
<name>A0A452XQ89_AEGTS</name>
<dbReference type="InterPro" id="IPR036047">
    <property type="entry name" value="F-box-like_dom_sf"/>
</dbReference>
<evidence type="ECO:0000313" key="2">
    <source>
        <dbReference type="EnsemblPlants" id="AET1Gv20108900.3"/>
    </source>
</evidence>
<dbReference type="SUPFAM" id="SSF50969">
    <property type="entry name" value="YVTN repeat-like/Quinoprotein amine dehydrogenase"/>
    <property type="match status" value="1"/>
</dbReference>
<dbReference type="EnsemblPlants" id="AET1Gv20108900.3">
    <property type="protein sequence ID" value="AET1Gv20108900.3"/>
    <property type="gene ID" value="AET1Gv20108900"/>
</dbReference>
<dbReference type="AlphaFoldDB" id="A0A452XQ89"/>
<dbReference type="Pfam" id="PF08268">
    <property type="entry name" value="FBA_3"/>
    <property type="match status" value="1"/>
</dbReference>
<dbReference type="InterPro" id="IPR050796">
    <property type="entry name" value="SCF_F-box_component"/>
</dbReference>
<evidence type="ECO:0000259" key="1">
    <source>
        <dbReference type="Pfam" id="PF08268"/>
    </source>
</evidence>
<reference evidence="3" key="1">
    <citation type="journal article" date="2014" name="Science">
        <title>Ancient hybridizations among the ancestral genomes of bread wheat.</title>
        <authorList>
            <consortium name="International Wheat Genome Sequencing Consortium,"/>
            <person name="Marcussen T."/>
            <person name="Sandve S.R."/>
            <person name="Heier L."/>
            <person name="Spannagl M."/>
            <person name="Pfeifer M."/>
            <person name="Jakobsen K.S."/>
            <person name="Wulff B.B."/>
            <person name="Steuernagel B."/>
            <person name="Mayer K.F."/>
            <person name="Olsen O.A."/>
        </authorList>
    </citation>
    <scope>NUCLEOTIDE SEQUENCE [LARGE SCALE GENOMIC DNA]</scope>
    <source>
        <strain evidence="3">cv. AL8/78</strain>
    </source>
</reference>